<dbReference type="InterPro" id="IPR000847">
    <property type="entry name" value="LysR_HTH_N"/>
</dbReference>
<dbReference type="Pfam" id="PF00126">
    <property type="entry name" value="HTH_1"/>
    <property type="match status" value="1"/>
</dbReference>
<dbReference type="AlphaFoldDB" id="A0A975IBH8"/>
<dbReference type="Gene3D" id="3.40.190.10">
    <property type="entry name" value="Periplasmic binding protein-like II"/>
    <property type="match status" value="2"/>
</dbReference>
<gene>
    <name evidence="6" type="ORF">HRI96_00725</name>
</gene>
<dbReference type="PANTHER" id="PTHR30346">
    <property type="entry name" value="TRANSCRIPTIONAL DUAL REGULATOR HCAR-RELATED"/>
    <property type="match status" value="1"/>
</dbReference>
<name>A0A975IBH8_9SPIR</name>
<organism evidence="6 7">
    <name type="scientific">Treponema parvum</name>
    <dbReference type="NCBI Taxonomy" id="138851"/>
    <lineage>
        <taxon>Bacteria</taxon>
        <taxon>Pseudomonadati</taxon>
        <taxon>Spirochaetota</taxon>
        <taxon>Spirochaetia</taxon>
        <taxon>Spirochaetales</taxon>
        <taxon>Treponemataceae</taxon>
        <taxon>Treponema</taxon>
    </lineage>
</organism>
<evidence type="ECO:0000256" key="4">
    <source>
        <dbReference type="ARBA" id="ARBA00023163"/>
    </source>
</evidence>
<keyword evidence="4" id="KW-0804">Transcription</keyword>
<dbReference type="FunFam" id="1.10.10.10:FF:000001">
    <property type="entry name" value="LysR family transcriptional regulator"/>
    <property type="match status" value="1"/>
</dbReference>
<evidence type="ECO:0000256" key="1">
    <source>
        <dbReference type="ARBA" id="ARBA00009437"/>
    </source>
</evidence>
<comment type="similarity">
    <text evidence="1">Belongs to the LysR transcriptional regulatory family.</text>
</comment>
<evidence type="ECO:0000256" key="2">
    <source>
        <dbReference type="ARBA" id="ARBA00023015"/>
    </source>
</evidence>
<dbReference type="SUPFAM" id="SSF53850">
    <property type="entry name" value="Periplasmic binding protein-like II"/>
    <property type="match status" value="1"/>
</dbReference>
<dbReference type="RefSeq" id="WP_210117639.1">
    <property type="nucleotide sequence ID" value="NZ_CP054257.1"/>
</dbReference>
<proteinExistence type="inferred from homology"/>
<dbReference type="EMBL" id="CP054257">
    <property type="protein sequence ID" value="QTQ10843.1"/>
    <property type="molecule type" value="Genomic_DNA"/>
</dbReference>
<dbReference type="GO" id="GO:0003677">
    <property type="term" value="F:DNA binding"/>
    <property type="evidence" value="ECO:0007669"/>
    <property type="project" value="UniProtKB-KW"/>
</dbReference>
<reference evidence="6" key="1">
    <citation type="submission" date="2020-05" db="EMBL/GenBank/DDBJ databases">
        <authorList>
            <person name="Zeng H."/>
            <person name="Chan Y.K."/>
            <person name="Watt R.M."/>
        </authorList>
    </citation>
    <scope>NUCLEOTIDE SEQUENCE</scope>
    <source>
        <strain evidence="6">ATCC 700773</strain>
    </source>
</reference>
<protein>
    <submittedName>
        <fullName evidence="6">LysR family transcriptional regulator</fullName>
    </submittedName>
</protein>
<dbReference type="PANTHER" id="PTHR30346:SF28">
    <property type="entry name" value="HTH-TYPE TRANSCRIPTIONAL REGULATOR CYNR"/>
    <property type="match status" value="1"/>
</dbReference>
<dbReference type="SUPFAM" id="SSF46785">
    <property type="entry name" value="Winged helix' DNA-binding domain"/>
    <property type="match status" value="1"/>
</dbReference>
<evidence type="ECO:0000259" key="5">
    <source>
        <dbReference type="PROSITE" id="PS50931"/>
    </source>
</evidence>
<sequence length="290" mass="32610">MELYQLRQLIAFAECGSLSKAAETVHTSQSALSRAMKNLEDELGVPLFSRTKNSIALTETGELAARHAQIVVSAHNDMIRTVREEDRRRRSFSFGSIAPAPIWELTPILSERFPGKTVSTDLQEKETALIRGLDDGAYNLIILLHPLEKTDSGGKPRYLSKPFIRENLFVLLPSSHRLAKKSSLQLRDLAGEKILIHNKIGFWYPVCRRKIPDAVFLEQSELSALREIVRATDLPSFRTNVTNIRDADPHGKVAVPLSDPDVNVQFWCVCLAEKETEYAPLFAALEKRYG</sequence>
<evidence type="ECO:0000313" key="7">
    <source>
        <dbReference type="Proteomes" id="UP000671995"/>
    </source>
</evidence>
<dbReference type="InterPro" id="IPR005119">
    <property type="entry name" value="LysR_subst-bd"/>
</dbReference>
<accession>A0A975IBH8</accession>
<dbReference type="PROSITE" id="PS50931">
    <property type="entry name" value="HTH_LYSR"/>
    <property type="match status" value="1"/>
</dbReference>
<keyword evidence="3" id="KW-0238">DNA-binding</keyword>
<dbReference type="Proteomes" id="UP000671995">
    <property type="component" value="Chromosome"/>
</dbReference>
<feature type="domain" description="HTH lysR-type" evidence="5">
    <location>
        <begin position="1"/>
        <end position="58"/>
    </location>
</feature>
<dbReference type="Gene3D" id="1.10.10.10">
    <property type="entry name" value="Winged helix-like DNA-binding domain superfamily/Winged helix DNA-binding domain"/>
    <property type="match status" value="1"/>
</dbReference>
<dbReference type="GO" id="GO:0032993">
    <property type="term" value="C:protein-DNA complex"/>
    <property type="evidence" value="ECO:0007669"/>
    <property type="project" value="TreeGrafter"/>
</dbReference>
<dbReference type="PRINTS" id="PR00039">
    <property type="entry name" value="HTHLYSR"/>
</dbReference>
<dbReference type="GO" id="GO:0003700">
    <property type="term" value="F:DNA-binding transcription factor activity"/>
    <property type="evidence" value="ECO:0007669"/>
    <property type="project" value="InterPro"/>
</dbReference>
<evidence type="ECO:0000256" key="3">
    <source>
        <dbReference type="ARBA" id="ARBA00023125"/>
    </source>
</evidence>
<keyword evidence="2" id="KW-0805">Transcription regulation</keyword>
<dbReference type="InterPro" id="IPR036388">
    <property type="entry name" value="WH-like_DNA-bd_sf"/>
</dbReference>
<reference evidence="6" key="2">
    <citation type="journal article" date="2021" name="Microbiol. Resour. Announc.">
        <title>Complete Genome Sequences of Three Human Oral Treponema parvum Isolates.</title>
        <authorList>
            <person name="Zeng H."/>
            <person name="Watt R.M."/>
        </authorList>
    </citation>
    <scope>NUCLEOTIDE SEQUENCE</scope>
    <source>
        <strain evidence="6">ATCC 700773</strain>
    </source>
</reference>
<evidence type="ECO:0000313" key="6">
    <source>
        <dbReference type="EMBL" id="QTQ10843.1"/>
    </source>
</evidence>
<dbReference type="InterPro" id="IPR036390">
    <property type="entry name" value="WH_DNA-bd_sf"/>
</dbReference>
<dbReference type="Pfam" id="PF03466">
    <property type="entry name" value="LysR_substrate"/>
    <property type="match status" value="1"/>
</dbReference>